<reference evidence="1 2" key="2">
    <citation type="journal article" date="2020" name="Int. J. Syst. Evol. Microbiol.">
        <title>Leptospira yasudae sp. nov. and Leptospira stimsonii sp. nov., two new species of the pathogenic group isolated from environmental sources.</title>
        <authorList>
            <person name="Casanovas-Massana A."/>
            <person name="Hamond C."/>
            <person name="Santos L.A."/>
            <person name="de Oliveira D."/>
            <person name="Hacker K.P."/>
            <person name="Balassiano I."/>
            <person name="Costa F."/>
            <person name="Medeiros M.A."/>
            <person name="Reis M.G."/>
            <person name="Ko A.I."/>
            <person name="Wunder E.A."/>
        </authorList>
    </citation>
    <scope>NUCLEOTIDE SEQUENCE [LARGE SCALE GENOMIC DNA]</scope>
    <source>
        <strain evidence="1 2">B21</strain>
    </source>
</reference>
<reference evidence="2" key="1">
    <citation type="submission" date="2018-05" db="EMBL/GenBank/DDBJ databases">
        <title>Leptospira yasudae sp. nov. and Leptospira stimsonii sp. nov., two pathogenic species of the genus Leptospira isolated from environmental sources.</title>
        <authorList>
            <person name="Casanovas-Massana A."/>
            <person name="Hamond C."/>
            <person name="Santos L.A."/>
            <person name="Hacker K.P."/>
            <person name="Balassiano I."/>
            <person name="Medeiros M.A."/>
            <person name="Reis M.G."/>
            <person name="Ko A.I."/>
            <person name="Wunder E.A."/>
        </authorList>
    </citation>
    <scope>NUCLEOTIDE SEQUENCE [LARGE SCALE GENOMIC DNA]</scope>
    <source>
        <strain evidence="2">B21</strain>
    </source>
</reference>
<name>A0ABX9M1K7_9LEPT</name>
<dbReference type="Proteomes" id="UP000285569">
    <property type="component" value="Unassembled WGS sequence"/>
</dbReference>
<keyword evidence="2" id="KW-1185">Reference proteome</keyword>
<dbReference type="EMBL" id="QHCR01000006">
    <property type="protein sequence ID" value="RHX79244.1"/>
    <property type="molecule type" value="Genomic_DNA"/>
</dbReference>
<evidence type="ECO:0000313" key="1">
    <source>
        <dbReference type="EMBL" id="RHX79244.1"/>
    </source>
</evidence>
<proteinExistence type="predicted"/>
<protein>
    <submittedName>
        <fullName evidence="1">Uncharacterized protein</fullName>
    </submittedName>
</protein>
<comment type="caution">
    <text evidence="1">The sequence shown here is derived from an EMBL/GenBank/DDBJ whole genome shotgun (WGS) entry which is preliminary data.</text>
</comment>
<evidence type="ECO:0000313" key="2">
    <source>
        <dbReference type="Proteomes" id="UP000285569"/>
    </source>
</evidence>
<organism evidence="1 2">
    <name type="scientific">Leptospira yasudae</name>
    <dbReference type="NCBI Taxonomy" id="2202201"/>
    <lineage>
        <taxon>Bacteria</taxon>
        <taxon>Pseudomonadati</taxon>
        <taxon>Spirochaetota</taxon>
        <taxon>Spirochaetia</taxon>
        <taxon>Leptospirales</taxon>
        <taxon>Leptospiraceae</taxon>
        <taxon>Leptospira</taxon>
    </lineage>
</organism>
<sequence>MRFRANDFREPIGTSGCFERELSVVFLNIVYSALLMRINGSFRFVNGRCDFVNMKTRAMVCSSFTFRKELSQLNLLGVPKRFMERKVELAWQMERVYS</sequence>
<gene>
    <name evidence="1" type="ORF">DLM77_15030</name>
</gene>
<accession>A0ABX9M1K7</accession>